<gene>
    <name evidence="7" type="ORF">SAMN05216529_107113</name>
</gene>
<accession>A0A315ZV80</accession>
<feature type="transmembrane region" description="Helical" evidence="6">
    <location>
        <begin position="67"/>
        <end position="84"/>
    </location>
</feature>
<reference evidence="8" key="1">
    <citation type="submission" date="2017-07" db="EMBL/GenBank/DDBJ databases">
        <authorList>
            <person name="Varghese N."/>
            <person name="Submissions S."/>
        </authorList>
    </citation>
    <scope>NUCLEOTIDE SEQUENCE [LARGE SCALE GENOMIC DNA]</scope>
    <source>
        <strain evidence="8">NLAE-zl-C134</strain>
    </source>
</reference>
<dbReference type="Proteomes" id="UP000254051">
    <property type="component" value="Unassembled WGS sequence"/>
</dbReference>
<dbReference type="AlphaFoldDB" id="A0A315ZV80"/>
<keyword evidence="3 6" id="KW-0812">Transmembrane</keyword>
<dbReference type="InterPro" id="IPR003339">
    <property type="entry name" value="ABC/ECF_trnsptr_transmembrane"/>
</dbReference>
<feature type="transmembrane region" description="Helical" evidence="6">
    <location>
        <begin position="21"/>
        <end position="38"/>
    </location>
</feature>
<organism evidence="7 8">
    <name type="scientific">Faecalicatena contorta</name>
    <dbReference type="NCBI Taxonomy" id="39482"/>
    <lineage>
        <taxon>Bacteria</taxon>
        <taxon>Bacillati</taxon>
        <taxon>Bacillota</taxon>
        <taxon>Clostridia</taxon>
        <taxon>Lachnospirales</taxon>
        <taxon>Lachnospiraceae</taxon>
        <taxon>Faecalicatena</taxon>
    </lineage>
</organism>
<dbReference type="Pfam" id="PF02361">
    <property type="entry name" value="CbiQ"/>
    <property type="match status" value="1"/>
</dbReference>
<feature type="transmembrane region" description="Helical" evidence="6">
    <location>
        <begin position="90"/>
        <end position="117"/>
    </location>
</feature>
<dbReference type="GO" id="GO:0005886">
    <property type="term" value="C:plasma membrane"/>
    <property type="evidence" value="ECO:0007669"/>
    <property type="project" value="UniProtKB-ARBA"/>
</dbReference>
<dbReference type="CDD" id="cd16914">
    <property type="entry name" value="EcfT"/>
    <property type="match status" value="1"/>
</dbReference>
<feature type="transmembrane region" description="Helical" evidence="6">
    <location>
        <begin position="224"/>
        <end position="243"/>
    </location>
</feature>
<dbReference type="InterPro" id="IPR051611">
    <property type="entry name" value="ECF_transporter_component"/>
</dbReference>
<evidence type="ECO:0000256" key="5">
    <source>
        <dbReference type="ARBA" id="ARBA00023136"/>
    </source>
</evidence>
<dbReference type="PANTHER" id="PTHR34857:SF2">
    <property type="entry name" value="SLL0384 PROTEIN"/>
    <property type="match status" value="1"/>
</dbReference>
<evidence type="ECO:0000256" key="2">
    <source>
        <dbReference type="ARBA" id="ARBA00022475"/>
    </source>
</evidence>
<dbReference type="PANTHER" id="PTHR34857">
    <property type="entry name" value="SLL0384 PROTEIN"/>
    <property type="match status" value="1"/>
</dbReference>
<feature type="transmembrane region" description="Helical" evidence="6">
    <location>
        <begin position="44"/>
        <end position="60"/>
    </location>
</feature>
<feature type="transmembrane region" description="Helical" evidence="6">
    <location>
        <begin position="181"/>
        <end position="204"/>
    </location>
</feature>
<keyword evidence="5 6" id="KW-0472">Membrane</keyword>
<sequence>METILRNTRPTARQMYLDPRTKIFLCLTVSFVMLAGDGMGTMRYVQPVLAIVPLVFLLLLKKTWIAVYYVGMYIITTTLPYLLLPHLPSIVNFLFTGVIAVCTQALPSMSMFCLLILTTTVSEFMAAMDSLHIPKKLTVPISIMFRFFPTIKEEYAAIRDAMKLREVGSWRNPIEMLEYRLVPLLMGLVSIGNDLSASALTRGFHAPTRRTNVCPIGFHWQDAVAFIFCMVVIVIFSLSLLLGW</sequence>
<protein>
    <submittedName>
        <fullName evidence="7">Energy-coupling factor transport system permease protein</fullName>
    </submittedName>
</protein>
<keyword evidence="2" id="KW-1003">Cell membrane</keyword>
<evidence type="ECO:0000313" key="8">
    <source>
        <dbReference type="Proteomes" id="UP000254051"/>
    </source>
</evidence>
<name>A0A315ZV80_9FIRM</name>
<dbReference type="OrthoDB" id="3730291at2"/>
<evidence type="ECO:0000313" key="7">
    <source>
        <dbReference type="EMBL" id="SUQ14659.1"/>
    </source>
</evidence>
<comment type="subcellular location">
    <subcellularLocation>
        <location evidence="1">Membrane</location>
        <topology evidence="1">Multi-pass membrane protein</topology>
    </subcellularLocation>
</comment>
<evidence type="ECO:0000256" key="6">
    <source>
        <dbReference type="SAM" id="Phobius"/>
    </source>
</evidence>
<proteinExistence type="predicted"/>
<keyword evidence="4 6" id="KW-1133">Transmembrane helix</keyword>
<evidence type="ECO:0000256" key="4">
    <source>
        <dbReference type="ARBA" id="ARBA00022989"/>
    </source>
</evidence>
<dbReference type="EMBL" id="UHJJ01000007">
    <property type="protein sequence ID" value="SUQ14659.1"/>
    <property type="molecule type" value="Genomic_DNA"/>
</dbReference>
<keyword evidence="8" id="KW-1185">Reference proteome</keyword>
<evidence type="ECO:0000256" key="1">
    <source>
        <dbReference type="ARBA" id="ARBA00004141"/>
    </source>
</evidence>
<evidence type="ECO:0000256" key="3">
    <source>
        <dbReference type="ARBA" id="ARBA00022692"/>
    </source>
</evidence>